<evidence type="ECO:0000313" key="2">
    <source>
        <dbReference type="EMBL" id="MEX6502925.1"/>
    </source>
</evidence>
<comment type="caution">
    <text evidence="2">The sequence shown here is derived from an EMBL/GenBank/DDBJ whole genome shotgun (WGS) entry which is preliminary data.</text>
</comment>
<organism evidence="2 3">
    <name type="scientific">Pseudomonas zhanjiangensis</name>
    <dbReference type="NCBI Taxonomy" id="3239015"/>
    <lineage>
        <taxon>Bacteria</taxon>
        <taxon>Pseudomonadati</taxon>
        <taxon>Pseudomonadota</taxon>
        <taxon>Gammaproteobacteria</taxon>
        <taxon>Pseudomonadales</taxon>
        <taxon>Pseudomonadaceae</taxon>
        <taxon>Pseudomonas</taxon>
    </lineage>
</organism>
<feature type="transmembrane region" description="Helical" evidence="1">
    <location>
        <begin position="46"/>
        <end position="64"/>
    </location>
</feature>
<evidence type="ECO:0000256" key="1">
    <source>
        <dbReference type="SAM" id="Phobius"/>
    </source>
</evidence>
<protein>
    <submittedName>
        <fullName evidence="2">Uncharacterized protein</fullName>
    </submittedName>
</protein>
<dbReference type="RefSeq" id="WP_369287894.1">
    <property type="nucleotide sequence ID" value="NZ_JBFTEG010000009.1"/>
</dbReference>
<reference evidence="2 3" key="1">
    <citation type="submission" date="2024-07" db="EMBL/GenBank/DDBJ databases">
        <authorList>
            <person name="Li M."/>
        </authorList>
    </citation>
    <scope>NUCLEOTIDE SEQUENCE [LARGE SCALE GENOMIC DNA]</scope>
    <source>
        <strain evidence="2 3">25A3E</strain>
    </source>
</reference>
<keyword evidence="1" id="KW-1133">Transmembrane helix</keyword>
<gene>
    <name evidence="2" type="ORF">AB5S05_12685</name>
</gene>
<name>A0ABV3YWK5_9PSED</name>
<dbReference type="Proteomes" id="UP001560296">
    <property type="component" value="Unassembled WGS sequence"/>
</dbReference>
<accession>A0ABV3YWK5</accession>
<keyword evidence="1" id="KW-0472">Membrane</keyword>
<proteinExistence type="predicted"/>
<keyword evidence="1" id="KW-0812">Transmembrane</keyword>
<evidence type="ECO:0000313" key="3">
    <source>
        <dbReference type="Proteomes" id="UP001560296"/>
    </source>
</evidence>
<dbReference type="EMBL" id="JBFTEG010000009">
    <property type="protein sequence ID" value="MEX6502925.1"/>
    <property type="molecule type" value="Genomic_DNA"/>
</dbReference>
<sequence length="76" mass="8010">MDFLRSIGLLFLFLLVPLGALLASFPGPIADWLSALLGLEVSRGNLGAGFMLLAAICLRIDLGIRRRAQAAKAATA</sequence>
<keyword evidence="3" id="KW-1185">Reference proteome</keyword>